<evidence type="ECO:0000256" key="2">
    <source>
        <dbReference type="ARBA" id="ARBA00022723"/>
    </source>
</evidence>
<dbReference type="PANTHER" id="PTHR45801:SF97">
    <property type="entry name" value="TRANSCRIPTIONAL REGULATOR TAC1-LIKE"/>
    <property type="match status" value="1"/>
</dbReference>
<evidence type="ECO:0000256" key="3">
    <source>
        <dbReference type="ARBA" id="ARBA00022771"/>
    </source>
</evidence>
<keyword evidence="2" id="KW-0479">Metal-binding</keyword>
<dbReference type="GO" id="GO:0005634">
    <property type="term" value="C:nucleus"/>
    <property type="evidence" value="ECO:0007669"/>
    <property type="project" value="UniProtKB-SubCell"/>
</dbReference>
<dbReference type="InterPro" id="IPR013087">
    <property type="entry name" value="Znf_C2H2_type"/>
</dbReference>
<evidence type="ECO:0000256" key="4">
    <source>
        <dbReference type="ARBA" id="ARBA00022833"/>
    </source>
</evidence>
<dbReference type="InterPro" id="IPR052426">
    <property type="entry name" value="Plant_dev_regulator"/>
</dbReference>
<protein>
    <recommendedName>
        <fullName evidence="10">C2H2-type domain-containing protein</fullName>
    </recommendedName>
</protein>
<sequence>MASEKINNYSDSSSEDTTIDRESEKFNDGIGRSYECNFCKRGFTNAQALGGHMNIHRKDKLKAKQNNQESSTKLSKEANYVFDNSRYNNNNNNYAPISSHDELQHHDHYSRAQMNSYQFHFQLPQNPSYNQHVYNQHHDGSRTRHENYYDGNNLSLRVGSTLIDDDDDEEGGGKKDVDESELDLELRLGYSNH</sequence>
<evidence type="ECO:0000313" key="11">
    <source>
        <dbReference type="EMBL" id="TMW94078.1"/>
    </source>
</evidence>
<feature type="compositionally biased region" description="Polar residues" evidence="9">
    <location>
        <begin position="1"/>
        <end position="16"/>
    </location>
</feature>
<comment type="caution">
    <text evidence="11">The sequence shown here is derived from an EMBL/GenBank/DDBJ whole genome shotgun (WGS) entry which is preliminary data.</text>
</comment>
<feature type="region of interest" description="Disordered" evidence="9">
    <location>
        <begin position="1"/>
        <end position="24"/>
    </location>
</feature>
<evidence type="ECO:0000259" key="10">
    <source>
        <dbReference type="PROSITE" id="PS50157"/>
    </source>
</evidence>
<name>A0A6N2BJM6_SOLCI</name>
<keyword evidence="6" id="KW-0804">Transcription</keyword>
<proteinExistence type="predicted"/>
<evidence type="ECO:0000256" key="8">
    <source>
        <dbReference type="PROSITE-ProRule" id="PRU00042"/>
    </source>
</evidence>
<dbReference type="PANTHER" id="PTHR45801">
    <property type="entry name" value="OS07G0101800 PROTEIN"/>
    <property type="match status" value="1"/>
</dbReference>
<dbReference type="PROSITE" id="PS00028">
    <property type="entry name" value="ZINC_FINGER_C2H2_1"/>
    <property type="match status" value="1"/>
</dbReference>
<comment type="subcellular location">
    <subcellularLocation>
        <location evidence="1">Nucleus</location>
    </subcellularLocation>
</comment>
<evidence type="ECO:0000256" key="5">
    <source>
        <dbReference type="ARBA" id="ARBA00023015"/>
    </source>
</evidence>
<dbReference type="SUPFAM" id="SSF57667">
    <property type="entry name" value="beta-beta-alpha zinc fingers"/>
    <property type="match status" value="1"/>
</dbReference>
<keyword evidence="5" id="KW-0805">Transcription regulation</keyword>
<dbReference type="PROSITE" id="PS50157">
    <property type="entry name" value="ZINC_FINGER_C2H2_2"/>
    <property type="match status" value="1"/>
</dbReference>
<keyword evidence="4" id="KW-0862">Zinc</keyword>
<dbReference type="InterPro" id="IPR036236">
    <property type="entry name" value="Znf_C2H2_sf"/>
</dbReference>
<dbReference type="Gene3D" id="3.30.160.60">
    <property type="entry name" value="Classic Zinc Finger"/>
    <property type="match status" value="1"/>
</dbReference>
<dbReference type="EMBL" id="RXGB01002730">
    <property type="protein sequence ID" value="TMW94078.1"/>
    <property type="molecule type" value="Genomic_DNA"/>
</dbReference>
<evidence type="ECO:0000256" key="7">
    <source>
        <dbReference type="ARBA" id="ARBA00023242"/>
    </source>
</evidence>
<evidence type="ECO:0000256" key="1">
    <source>
        <dbReference type="ARBA" id="ARBA00004123"/>
    </source>
</evidence>
<reference evidence="11" key="1">
    <citation type="submission" date="2019-05" db="EMBL/GenBank/DDBJ databases">
        <title>The de novo reference genome and transcriptome assemblies of the wild tomato species Solanum chilense.</title>
        <authorList>
            <person name="Stam R."/>
            <person name="Nosenko T."/>
            <person name="Hoerger A.C."/>
            <person name="Stephan W."/>
            <person name="Seidel M.A."/>
            <person name="Kuhn J.M.M."/>
            <person name="Haberer G."/>
            <person name="Tellier A."/>
        </authorList>
    </citation>
    <scope>NUCLEOTIDE SEQUENCE</scope>
    <source>
        <tissue evidence="11">Mature leaves</tissue>
    </source>
</reference>
<dbReference type="AlphaFoldDB" id="A0A6N2BJM6"/>
<keyword evidence="3 8" id="KW-0863">Zinc-finger</keyword>
<gene>
    <name evidence="11" type="ORF">EJD97_010777</name>
</gene>
<evidence type="ECO:0000256" key="6">
    <source>
        <dbReference type="ARBA" id="ARBA00023163"/>
    </source>
</evidence>
<evidence type="ECO:0000256" key="9">
    <source>
        <dbReference type="SAM" id="MobiDB-lite"/>
    </source>
</evidence>
<dbReference type="GO" id="GO:0008270">
    <property type="term" value="F:zinc ion binding"/>
    <property type="evidence" value="ECO:0007669"/>
    <property type="project" value="UniProtKB-KW"/>
</dbReference>
<keyword evidence="7" id="KW-0539">Nucleus</keyword>
<organism evidence="11">
    <name type="scientific">Solanum chilense</name>
    <name type="common">Tomato</name>
    <name type="synonym">Lycopersicon chilense</name>
    <dbReference type="NCBI Taxonomy" id="4083"/>
    <lineage>
        <taxon>Eukaryota</taxon>
        <taxon>Viridiplantae</taxon>
        <taxon>Streptophyta</taxon>
        <taxon>Embryophyta</taxon>
        <taxon>Tracheophyta</taxon>
        <taxon>Spermatophyta</taxon>
        <taxon>Magnoliopsida</taxon>
        <taxon>eudicotyledons</taxon>
        <taxon>Gunneridae</taxon>
        <taxon>Pentapetalae</taxon>
        <taxon>asterids</taxon>
        <taxon>lamiids</taxon>
        <taxon>Solanales</taxon>
        <taxon>Solanaceae</taxon>
        <taxon>Solanoideae</taxon>
        <taxon>Solaneae</taxon>
        <taxon>Solanum</taxon>
        <taxon>Solanum subgen. Lycopersicon</taxon>
    </lineage>
</organism>
<accession>A0A6N2BJM6</accession>
<feature type="domain" description="C2H2-type" evidence="10">
    <location>
        <begin position="34"/>
        <end position="61"/>
    </location>
</feature>
<feature type="region of interest" description="Disordered" evidence="9">
    <location>
        <begin position="162"/>
        <end position="181"/>
    </location>
</feature>